<evidence type="ECO:0000313" key="2">
    <source>
        <dbReference type="Proteomes" id="UP000215215"/>
    </source>
</evidence>
<reference evidence="1 2" key="1">
    <citation type="submission" date="2017-07" db="EMBL/GenBank/DDBJ databases">
        <title>Recovery of genomes from metagenomes via a dereplication, aggregation, and scoring strategy.</title>
        <authorList>
            <person name="Sieber C.M."/>
            <person name="Probst A.J."/>
            <person name="Sharrar A."/>
            <person name="Thomas B.C."/>
            <person name="Hess M."/>
            <person name="Tringe S.G."/>
            <person name="Banfield J.F."/>
        </authorList>
    </citation>
    <scope>NUCLEOTIDE SEQUENCE [LARGE SCALE GENOMIC DNA]</scope>
    <source>
        <strain evidence="1">JGI_Cruoil_03_44_89</strain>
    </source>
</reference>
<organism evidence="1 2">
    <name type="scientific">candidate division WOR-3 bacterium JGI_Cruoil_03_44_89</name>
    <dbReference type="NCBI Taxonomy" id="1973748"/>
    <lineage>
        <taxon>Bacteria</taxon>
        <taxon>Bacteria division WOR-3</taxon>
    </lineage>
</organism>
<evidence type="ECO:0000313" key="1">
    <source>
        <dbReference type="EMBL" id="OYD17562.1"/>
    </source>
</evidence>
<comment type="caution">
    <text evidence="1">The sequence shown here is derived from an EMBL/GenBank/DDBJ whole genome shotgun (WGS) entry which is preliminary data.</text>
</comment>
<gene>
    <name evidence="1" type="ORF">CH333_00460</name>
</gene>
<dbReference type="InterPro" id="IPR032286">
    <property type="entry name" value="DUF4837"/>
</dbReference>
<accession>A0A235BZC2</accession>
<dbReference type="AlphaFoldDB" id="A0A235BZC2"/>
<dbReference type="Pfam" id="PF16125">
    <property type="entry name" value="DUF4837"/>
    <property type="match status" value="1"/>
</dbReference>
<dbReference type="EMBL" id="NOZQ01000004">
    <property type="protein sequence ID" value="OYD17562.1"/>
    <property type="molecule type" value="Genomic_DNA"/>
</dbReference>
<protein>
    <recommendedName>
        <fullName evidence="3">DUF4837 domain-containing protein</fullName>
    </recommendedName>
</protein>
<name>A0A235BZC2_UNCW3</name>
<sequence length="327" mass="37714">MKLVSRLLGTFCLLLFTLSCIPKLDVAGGDQTEIIVFADDETYEMVGDELSSILEREIFTPTREKIFTLIPKSPSKFTMYNRRRNVLVVGVIDNPLIDSILAPSARRKAGAGKNFVFGDEDIFAKGQSVCIVTARDMDELKKVLGEKSDAIFSYFYQSVKNRVKDVLYKDGYQEEIADRLLLSYNFTFNIPPGWMVEEHGGKRLIKILRHYPDRFITVCWEYSPRVLLTYKEACDLRDSICSVLHDGDMVNRQRSRMFNVDFHNMNAQKLDGIWKNDELVMGGPFRTYIFSTESAFYFIDVYVFTPGEKKWLAIEQLETIISTWREG</sequence>
<dbReference type="Proteomes" id="UP000215215">
    <property type="component" value="Unassembled WGS sequence"/>
</dbReference>
<proteinExistence type="predicted"/>
<evidence type="ECO:0008006" key="3">
    <source>
        <dbReference type="Google" id="ProtNLM"/>
    </source>
</evidence>
<dbReference type="PROSITE" id="PS51257">
    <property type="entry name" value="PROKAR_LIPOPROTEIN"/>
    <property type="match status" value="1"/>
</dbReference>